<dbReference type="SUPFAM" id="SSF53807">
    <property type="entry name" value="Helical backbone' metal receptor"/>
    <property type="match status" value="1"/>
</dbReference>
<evidence type="ECO:0000256" key="1">
    <source>
        <dbReference type="ARBA" id="ARBA00023231"/>
    </source>
</evidence>
<dbReference type="Pfam" id="PF00148">
    <property type="entry name" value="Oxidored_nitro"/>
    <property type="match status" value="1"/>
</dbReference>
<dbReference type="OrthoDB" id="61861at2157"/>
<dbReference type="GO" id="GO:0016163">
    <property type="term" value="F:nitrogenase activity"/>
    <property type="evidence" value="ECO:0007669"/>
    <property type="project" value="InterPro"/>
</dbReference>
<gene>
    <name evidence="4" type="ORF">BK007_03100</name>
</gene>
<dbReference type="GeneID" id="35120547"/>
<dbReference type="AlphaFoldDB" id="A0A2H4VAJ5"/>
<evidence type="ECO:0000313" key="5">
    <source>
        <dbReference type="Proteomes" id="UP000232806"/>
    </source>
</evidence>
<organism evidence="4 5">
    <name type="scientific">Methanobacterium subterraneum</name>
    <dbReference type="NCBI Taxonomy" id="59277"/>
    <lineage>
        <taxon>Archaea</taxon>
        <taxon>Methanobacteriati</taxon>
        <taxon>Methanobacteriota</taxon>
        <taxon>Methanomada group</taxon>
        <taxon>Methanobacteria</taxon>
        <taxon>Methanobacteriales</taxon>
        <taxon>Methanobacteriaceae</taxon>
        <taxon>Methanobacterium</taxon>
    </lineage>
</organism>
<evidence type="ECO:0000256" key="2">
    <source>
        <dbReference type="RuleBase" id="RU004021"/>
    </source>
</evidence>
<protein>
    <submittedName>
        <fullName evidence="4">Nitrogenase molybdenum-iron protein subunit beta</fullName>
    </submittedName>
</protein>
<reference evidence="4 5" key="1">
    <citation type="submission" date="2016-10" db="EMBL/GenBank/DDBJ databases">
        <title>Comparative genomics between deep and shallow subseafloor isolates.</title>
        <authorList>
            <person name="Ishii S."/>
            <person name="Miller J.R."/>
            <person name="Sutton G."/>
            <person name="Suzuki S."/>
            <person name="Methe B."/>
            <person name="Inagaki F."/>
            <person name="Imachi H."/>
        </authorList>
    </citation>
    <scope>NUCLEOTIDE SEQUENCE [LARGE SCALE GENOMIC DNA]</scope>
    <source>
        <strain evidence="4 5">MO-MB1</strain>
    </source>
</reference>
<dbReference type="PROSITE" id="PS00699">
    <property type="entry name" value="NITROGENASE_1_1"/>
    <property type="match status" value="1"/>
</dbReference>
<dbReference type="PROSITE" id="PS00090">
    <property type="entry name" value="NITROGENASE_1_2"/>
    <property type="match status" value="1"/>
</dbReference>
<comment type="similarity">
    <text evidence="2">Belongs to the NifD/NifK/NifE/NifN family.</text>
</comment>
<dbReference type="PANTHER" id="PTHR33712:SF7">
    <property type="entry name" value="LIGHT-INDEPENDENT PROTOCHLOROPHYLLIDE REDUCTASE SUBUNIT B"/>
    <property type="match status" value="1"/>
</dbReference>
<dbReference type="Gene3D" id="1.20.89.10">
    <property type="entry name" value="Nitrogenase Molybdenum-iron Protein, subunit B, domain 4"/>
    <property type="match status" value="1"/>
</dbReference>
<dbReference type="PANTHER" id="PTHR33712">
    <property type="entry name" value="LIGHT-INDEPENDENT PROTOCHLOROPHYLLIDE REDUCTASE SUBUNIT B"/>
    <property type="match status" value="1"/>
</dbReference>
<name>A0A2H4VAJ5_9EURY</name>
<proteinExistence type="inferred from homology"/>
<evidence type="ECO:0000313" key="4">
    <source>
        <dbReference type="EMBL" id="AUB55099.1"/>
    </source>
</evidence>
<accession>A0A2H4VAJ5</accession>
<dbReference type="CDD" id="cd01965">
    <property type="entry name" value="Nitrogenase_MoFe_beta_like"/>
    <property type="match status" value="1"/>
</dbReference>
<dbReference type="InterPro" id="IPR000510">
    <property type="entry name" value="Nase/OxRdtase_comp1"/>
</dbReference>
<sequence length="462" mass="50582">MSCVNVMKRDRTAVINPLVTCQPMGAMYAISGITHGLPLVHGSQGCSTFVRYSFSRHFREPSEIAVTSLHEDAAVFGGRKNLISGIINLASRFKPSVIGAISTCSSEIIGDDMEGFIKIAREELKQKMGTTEAEKIKIVPISTPSFVETHFKGYDNAIKALVNNLAEDPTHPNEKINIIPGIVNPGDIREIKHILSLMGVEGIVLTDISDPFDSPLRPSVTETKPFYPKGGTTVDEIFDSSNSLGTISLCGYAGSGAQSLEKKYNVPAAVGPIPIGVQNTDQFIRNLKKFAGLEVPDSILDERGLLIDSMADLSSRYLFGRKVAIFGDPAISAGIARFVCELGMIPSVVCTGVENPEFISEMEIVAKESDEPVDVMIGSDLRALEVRLEEDSVDLMIGHSDGRLFAKQLDIPLIRVGYPVYDRVGYHRIPIVGYNGSVNLIDRITNTVFEKYYDQEHWKLQQ</sequence>
<dbReference type="EMBL" id="CP017766">
    <property type="protein sequence ID" value="AUB55099.1"/>
    <property type="molecule type" value="Genomic_DNA"/>
</dbReference>
<feature type="domain" description="Nitrogenase/oxidoreductase component 1" evidence="3">
    <location>
        <begin position="21"/>
        <end position="448"/>
    </location>
</feature>
<keyword evidence="1 2" id="KW-0535">Nitrogen fixation</keyword>
<dbReference type="Gene3D" id="3.40.50.1980">
    <property type="entry name" value="Nitrogenase molybdenum iron protein domain"/>
    <property type="match status" value="3"/>
</dbReference>
<evidence type="ECO:0000259" key="3">
    <source>
        <dbReference type="Pfam" id="PF00148"/>
    </source>
</evidence>
<dbReference type="InterPro" id="IPR050152">
    <property type="entry name" value="ChlB/BchB/BchZ"/>
</dbReference>
<dbReference type="InterPro" id="IPR000318">
    <property type="entry name" value="Nase_comp1_CS"/>
</dbReference>
<dbReference type="RefSeq" id="WP_100905075.1">
    <property type="nucleotide sequence ID" value="NZ_CP017766.1"/>
</dbReference>
<dbReference type="Proteomes" id="UP000232806">
    <property type="component" value="Chromosome"/>
</dbReference>